<dbReference type="AlphaFoldDB" id="A0AAW1XBK6"/>
<feature type="domain" description="F-box" evidence="2">
    <location>
        <begin position="29"/>
        <end position="69"/>
    </location>
</feature>
<feature type="region of interest" description="Disordered" evidence="1">
    <location>
        <begin position="430"/>
        <end position="449"/>
    </location>
</feature>
<dbReference type="Gene3D" id="1.20.1280.50">
    <property type="match status" value="1"/>
</dbReference>
<dbReference type="PANTHER" id="PTHR31672:SF13">
    <property type="entry name" value="F-BOX PROTEIN CPR30-LIKE"/>
    <property type="match status" value="1"/>
</dbReference>
<proteinExistence type="predicted"/>
<dbReference type="NCBIfam" id="TIGR01640">
    <property type="entry name" value="F_box_assoc_1"/>
    <property type="match status" value="1"/>
</dbReference>
<dbReference type="InterPro" id="IPR050796">
    <property type="entry name" value="SCF_F-box_component"/>
</dbReference>
<protein>
    <recommendedName>
        <fullName evidence="2">F-box domain-containing protein</fullName>
    </recommendedName>
</protein>
<dbReference type="SMART" id="SM00256">
    <property type="entry name" value="FBOX"/>
    <property type="match status" value="1"/>
</dbReference>
<reference evidence="3 4" key="1">
    <citation type="journal article" date="2023" name="G3 (Bethesda)">
        <title>A chromosome-length genome assembly and annotation of blackberry (Rubus argutus, cv. 'Hillquist').</title>
        <authorList>
            <person name="Bruna T."/>
            <person name="Aryal R."/>
            <person name="Dudchenko O."/>
            <person name="Sargent D.J."/>
            <person name="Mead D."/>
            <person name="Buti M."/>
            <person name="Cavallini A."/>
            <person name="Hytonen T."/>
            <person name="Andres J."/>
            <person name="Pham M."/>
            <person name="Weisz D."/>
            <person name="Mascagni F."/>
            <person name="Usai G."/>
            <person name="Natali L."/>
            <person name="Bassil N."/>
            <person name="Fernandez G.E."/>
            <person name="Lomsadze A."/>
            <person name="Armour M."/>
            <person name="Olukolu B."/>
            <person name="Poorten T."/>
            <person name="Britton C."/>
            <person name="Davik J."/>
            <person name="Ashrafi H."/>
            <person name="Aiden E.L."/>
            <person name="Borodovsky M."/>
            <person name="Worthington M."/>
        </authorList>
    </citation>
    <scope>NUCLEOTIDE SEQUENCE [LARGE SCALE GENOMIC DNA]</scope>
    <source>
        <strain evidence="3">PI 553951</strain>
    </source>
</reference>
<dbReference type="SUPFAM" id="SSF50965">
    <property type="entry name" value="Galactose oxidase, central domain"/>
    <property type="match status" value="1"/>
</dbReference>
<name>A0AAW1XBK6_RUBAR</name>
<organism evidence="3 4">
    <name type="scientific">Rubus argutus</name>
    <name type="common">Southern blackberry</name>
    <dbReference type="NCBI Taxonomy" id="59490"/>
    <lineage>
        <taxon>Eukaryota</taxon>
        <taxon>Viridiplantae</taxon>
        <taxon>Streptophyta</taxon>
        <taxon>Embryophyta</taxon>
        <taxon>Tracheophyta</taxon>
        <taxon>Spermatophyta</taxon>
        <taxon>Magnoliopsida</taxon>
        <taxon>eudicotyledons</taxon>
        <taxon>Gunneridae</taxon>
        <taxon>Pentapetalae</taxon>
        <taxon>rosids</taxon>
        <taxon>fabids</taxon>
        <taxon>Rosales</taxon>
        <taxon>Rosaceae</taxon>
        <taxon>Rosoideae</taxon>
        <taxon>Rosoideae incertae sedis</taxon>
        <taxon>Rubus</taxon>
    </lineage>
</organism>
<dbReference type="InterPro" id="IPR006527">
    <property type="entry name" value="F-box-assoc_dom_typ1"/>
</dbReference>
<feature type="region of interest" description="Disordered" evidence="1">
    <location>
        <begin position="1"/>
        <end position="24"/>
    </location>
</feature>
<evidence type="ECO:0000313" key="3">
    <source>
        <dbReference type="EMBL" id="KAK9933551.1"/>
    </source>
</evidence>
<dbReference type="InterPro" id="IPR011043">
    <property type="entry name" value="Gal_Oxase/kelch_b-propeller"/>
</dbReference>
<dbReference type="InterPro" id="IPR036047">
    <property type="entry name" value="F-box-like_dom_sf"/>
</dbReference>
<dbReference type="PANTHER" id="PTHR31672">
    <property type="entry name" value="BNACNNG10540D PROTEIN"/>
    <property type="match status" value="1"/>
</dbReference>
<evidence type="ECO:0000313" key="4">
    <source>
        <dbReference type="Proteomes" id="UP001457282"/>
    </source>
</evidence>
<dbReference type="InterPro" id="IPR001810">
    <property type="entry name" value="F-box_dom"/>
</dbReference>
<gene>
    <name evidence="3" type="ORF">M0R45_020745</name>
</gene>
<dbReference type="Proteomes" id="UP001457282">
    <property type="component" value="Unassembled WGS sequence"/>
</dbReference>
<dbReference type="SUPFAM" id="SSF81383">
    <property type="entry name" value="F-box domain"/>
    <property type="match status" value="1"/>
</dbReference>
<evidence type="ECO:0000256" key="1">
    <source>
        <dbReference type="SAM" id="MobiDB-lite"/>
    </source>
</evidence>
<dbReference type="Pfam" id="PF07734">
    <property type="entry name" value="FBA_1"/>
    <property type="match status" value="1"/>
</dbReference>
<sequence>MTPQNRLAGKRSSRGQRDDRQPIGSCRFVPQPLVIEILSRVSPNTLFNCRCVCKAWLFLIADPYFDRLRRSRSPIGILIQTYPHRKIWRERTLDLTQIVECAGPELRLERMSFRPKISVPLIRDKTGCVLKSGLINSCNGLLYLSGPKKSKALYVCNPIFGEFISTPPLVNGVLLDSYVGLGFSAATNEYKVLNTCVAHQAQIYTIGTRVWRGIGRAPSGLVRSPFNAFLHGALHWATQYGTGGHEFMHSFNFETERFETIPPPSHFAPRRRGREWLSLGVLESCLLLCAFDDDSTKFDMWVMKEYGVQESWTRIFVIENLYPRRYKREEYEPIMFLNNGEILMSYGVGAVVCYNPETKSFRKTSIVPIDSEFVATAYSPSFVSLYDIAKGEDVERVRDNENFNKLFGEGTSSSAASEIPPHKCTNFNPGYSQPAAEEDVPRPSAIASSRSRHEQLEFTLRIGTECAICGAQLGYVGKGFAICQHCFESSSS</sequence>
<dbReference type="Pfam" id="PF00646">
    <property type="entry name" value="F-box"/>
    <property type="match status" value="1"/>
</dbReference>
<comment type="caution">
    <text evidence="3">The sequence shown here is derived from an EMBL/GenBank/DDBJ whole genome shotgun (WGS) entry which is preliminary data.</text>
</comment>
<keyword evidence="4" id="KW-1185">Reference proteome</keyword>
<evidence type="ECO:0000259" key="2">
    <source>
        <dbReference type="SMART" id="SM00256"/>
    </source>
</evidence>
<dbReference type="EMBL" id="JBEDUW010000004">
    <property type="protein sequence ID" value="KAK9933551.1"/>
    <property type="molecule type" value="Genomic_DNA"/>
</dbReference>
<accession>A0AAW1XBK6</accession>
<dbReference type="InterPro" id="IPR017451">
    <property type="entry name" value="F-box-assoc_interact_dom"/>
</dbReference>